<feature type="coiled-coil region" evidence="1">
    <location>
        <begin position="20"/>
        <end position="84"/>
    </location>
</feature>
<evidence type="ECO:0000256" key="1">
    <source>
        <dbReference type="SAM" id="Coils"/>
    </source>
</evidence>
<dbReference type="Gene3D" id="6.10.250.720">
    <property type="match status" value="1"/>
</dbReference>
<sequence>LDQEARGKLERQRIEDDAKAEEARRGLLELQVELAALESAGQAKAEAQSRVEAALIRTQAEGKKARLEAEAEKIKTDAELESLNLARAAELDYTQKK</sequence>
<dbReference type="PANTHER" id="PTHR14165">
    <property type="entry name" value="MAJOR VAULT PROTEIN"/>
    <property type="match status" value="1"/>
</dbReference>
<proteinExistence type="predicted"/>
<evidence type="ECO:0000256" key="2">
    <source>
        <dbReference type="SAM" id="MobiDB-lite"/>
    </source>
</evidence>
<accession>A0A183SC60</accession>
<dbReference type="GO" id="GO:0005634">
    <property type="term" value="C:nucleus"/>
    <property type="evidence" value="ECO:0007669"/>
    <property type="project" value="TreeGrafter"/>
</dbReference>
<feature type="region of interest" description="Disordered" evidence="2">
    <location>
        <begin position="1"/>
        <end position="20"/>
    </location>
</feature>
<dbReference type="PANTHER" id="PTHR14165:SF3">
    <property type="entry name" value="MAJOR VAULT PROTEIN"/>
    <property type="match status" value="1"/>
</dbReference>
<keyword evidence="1" id="KW-0175">Coiled coil</keyword>
<organism evidence="3">
    <name type="scientific">Schistocephalus solidus</name>
    <name type="common">Tapeworm</name>
    <dbReference type="NCBI Taxonomy" id="70667"/>
    <lineage>
        <taxon>Eukaryota</taxon>
        <taxon>Metazoa</taxon>
        <taxon>Spiralia</taxon>
        <taxon>Lophotrochozoa</taxon>
        <taxon>Platyhelminthes</taxon>
        <taxon>Cestoda</taxon>
        <taxon>Eucestoda</taxon>
        <taxon>Diphyllobothriidea</taxon>
        <taxon>Diphyllobothriidae</taxon>
        <taxon>Schistocephalus</taxon>
    </lineage>
</organism>
<evidence type="ECO:0000313" key="3">
    <source>
        <dbReference type="WBParaSite" id="SSLN_0000187501-mRNA-1"/>
    </source>
</evidence>
<dbReference type="InterPro" id="IPR039059">
    <property type="entry name" value="MVP"/>
</dbReference>
<dbReference type="AlphaFoldDB" id="A0A183SC60"/>
<name>A0A183SC60_SCHSO</name>
<dbReference type="GO" id="GO:0005737">
    <property type="term" value="C:cytoplasm"/>
    <property type="evidence" value="ECO:0007669"/>
    <property type="project" value="TreeGrafter"/>
</dbReference>
<dbReference type="WBParaSite" id="SSLN_0000187501-mRNA-1">
    <property type="protein sequence ID" value="SSLN_0000187501-mRNA-1"/>
    <property type="gene ID" value="SSLN_0000187501"/>
</dbReference>
<protein>
    <submittedName>
        <fullName evidence="3">Flotillin family protein</fullName>
    </submittedName>
</protein>
<reference evidence="3" key="1">
    <citation type="submission" date="2016-06" db="UniProtKB">
        <authorList>
            <consortium name="WormBaseParasite"/>
        </authorList>
    </citation>
    <scope>IDENTIFICATION</scope>
</reference>